<dbReference type="Pfam" id="PF13913">
    <property type="entry name" value="zf-C2HC_2"/>
    <property type="match status" value="2"/>
</dbReference>
<dbReference type="FunCoup" id="A0A667YFM8">
    <property type="interactions" value="63"/>
</dbReference>
<name>A0A667YFM8_9TELE</name>
<dbReference type="OrthoDB" id="10255185at2759"/>
<dbReference type="GO" id="GO:0008270">
    <property type="term" value="F:zinc ion binding"/>
    <property type="evidence" value="ECO:0007669"/>
    <property type="project" value="UniProtKB-KW"/>
</dbReference>
<evidence type="ECO:0000256" key="2">
    <source>
        <dbReference type="ARBA" id="ARBA00022723"/>
    </source>
</evidence>
<keyword evidence="4" id="KW-0862">Zinc</keyword>
<keyword evidence="10" id="KW-1185">Reference proteome</keyword>
<feature type="region of interest" description="Disordered" evidence="7">
    <location>
        <begin position="1"/>
        <end position="32"/>
    </location>
</feature>
<reference evidence="9" key="3">
    <citation type="submission" date="2025-09" db="UniProtKB">
        <authorList>
            <consortium name="Ensembl"/>
        </authorList>
    </citation>
    <scope>IDENTIFICATION</scope>
</reference>
<evidence type="ECO:0000313" key="10">
    <source>
        <dbReference type="Proteomes" id="UP000472263"/>
    </source>
</evidence>
<evidence type="ECO:0000259" key="8">
    <source>
        <dbReference type="PROSITE" id="PS52027"/>
    </source>
</evidence>
<evidence type="ECO:0000256" key="6">
    <source>
        <dbReference type="PROSITE-ProRule" id="PRU01371"/>
    </source>
</evidence>
<feature type="domain" description="C2HC/C3H-type" evidence="8">
    <location>
        <begin position="518"/>
        <end position="547"/>
    </location>
</feature>
<dbReference type="PROSITE" id="PS52027">
    <property type="entry name" value="ZF_C2HC_C3H"/>
    <property type="match status" value="2"/>
</dbReference>
<dbReference type="Proteomes" id="UP000472263">
    <property type="component" value="Chromosome 22"/>
</dbReference>
<dbReference type="InterPro" id="IPR049899">
    <property type="entry name" value="Znf_C2HC_C3H"/>
</dbReference>
<accession>A0A667YFM8</accession>
<dbReference type="GeneTree" id="ENSGT00940000160947"/>
<evidence type="ECO:0000256" key="3">
    <source>
        <dbReference type="ARBA" id="ARBA00022771"/>
    </source>
</evidence>
<reference evidence="9" key="1">
    <citation type="submission" date="2019-06" db="EMBL/GenBank/DDBJ databases">
        <authorList>
            <consortium name="Wellcome Sanger Institute Data Sharing"/>
        </authorList>
    </citation>
    <scope>NUCLEOTIDE SEQUENCE [LARGE SCALE GENOMIC DNA]</scope>
</reference>
<evidence type="ECO:0000256" key="5">
    <source>
        <dbReference type="ARBA" id="ARBA00023054"/>
    </source>
</evidence>
<dbReference type="InParanoid" id="A0A667YFM8"/>
<dbReference type="InterPro" id="IPR026104">
    <property type="entry name" value="ZNF_C2HC_dom_1C"/>
</dbReference>
<dbReference type="AlphaFoldDB" id="A0A667YFM8"/>
<evidence type="ECO:0000256" key="7">
    <source>
        <dbReference type="SAM" id="MobiDB-lite"/>
    </source>
</evidence>
<evidence type="ECO:0000313" key="9">
    <source>
        <dbReference type="Ensembl" id="ENSMMDP00005022699.1"/>
    </source>
</evidence>
<feature type="compositionally biased region" description="Basic and acidic residues" evidence="7">
    <location>
        <begin position="177"/>
        <end position="268"/>
    </location>
</feature>
<comment type="similarity">
    <text evidence="1">Belongs to the ZC2HC1 family.</text>
</comment>
<protein>
    <recommendedName>
        <fullName evidence="8">C2HC/C3H-type domain-containing protein</fullName>
    </recommendedName>
</protein>
<dbReference type="CTD" id="79696"/>
<evidence type="ECO:0000256" key="1">
    <source>
        <dbReference type="ARBA" id="ARBA00010843"/>
    </source>
</evidence>
<gene>
    <name evidence="9" type="primary">zc2hc1c</name>
</gene>
<feature type="region of interest" description="Disordered" evidence="7">
    <location>
        <begin position="162"/>
        <end position="421"/>
    </location>
</feature>
<keyword evidence="2" id="KW-0479">Metal-binding</keyword>
<feature type="domain" description="C2HC/C3H-type" evidence="8">
    <location>
        <begin position="422"/>
        <end position="451"/>
    </location>
</feature>
<dbReference type="RefSeq" id="XP_029900961.1">
    <property type="nucleotide sequence ID" value="XM_030045101.1"/>
</dbReference>
<proteinExistence type="inferred from homology"/>
<keyword evidence="5" id="KW-0175">Coiled coil</keyword>
<feature type="compositionally biased region" description="Basic and acidic residues" evidence="7">
    <location>
        <begin position="1"/>
        <end position="18"/>
    </location>
</feature>
<reference evidence="9" key="2">
    <citation type="submission" date="2025-08" db="UniProtKB">
        <authorList>
            <consortium name="Ensembl"/>
        </authorList>
    </citation>
    <scope>IDENTIFICATION</scope>
</reference>
<sequence>MLNQNLDRKFPADHRRCNPQDNSKGQGHWSNSTKAHDNVAAVRNRDGADGPFPLKPVYHVRAATVRTQDSLDPCEVEKSGLAQPRGHSEVNTKRINCNRRQMVVPLLSQEQLSDGIREAPGSQQPMTDWHSLARYEQEIAKAINENTLILLENLLSLGKKLEENSRRERSGATAADGQHREEERRRRRQAEEEKGWRENRLPPAEEQKTGSVRRRETVTQGKGEQDTKHQRKKQDSWKNDRMRKTHEGRSRGDARETREGKPQSKIDKNGVPQEIISHQRMEDGELNRQRWNSVKDQSRRRGGDDIDITVAGETKVRSQHEKEKAKDREQNRSRKVDEEWTGEKRHKEQSSKDKYGSNDDTRKQGAPHKRQQKSASRLEAENHSGKGRASGEPLLTPGSGSSQSSRLQQAELDPEGADSSHKRLPCNICHRCFWADRLETHIKICERTHQAQRKVFNSSHHRTKGTSLEEFLRTHPRSKTPERKSRRHNSEVLTRNTRQDRLAGGASDPNPSVQPNPDYETCPHCSRRFSPKAAQRHISKCEHIKSRPPPPRCRQ</sequence>
<organism evidence="9 10">
    <name type="scientific">Myripristis murdjan</name>
    <name type="common">pinecone soldierfish</name>
    <dbReference type="NCBI Taxonomy" id="586833"/>
    <lineage>
        <taxon>Eukaryota</taxon>
        <taxon>Metazoa</taxon>
        <taxon>Chordata</taxon>
        <taxon>Craniata</taxon>
        <taxon>Vertebrata</taxon>
        <taxon>Euteleostomi</taxon>
        <taxon>Actinopterygii</taxon>
        <taxon>Neopterygii</taxon>
        <taxon>Teleostei</taxon>
        <taxon>Neoteleostei</taxon>
        <taxon>Acanthomorphata</taxon>
        <taxon>Holocentriformes</taxon>
        <taxon>Holocentridae</taxon>
        <taxon>Myripristis</taxon>
    </lineage>
</organism>
<keyword evidence="3 6" id="KW-0863">Zinc-finger</keyword>
<feature type="compositionally biased region" description="Basic residues" evidence="7">
    <location>
        <begin position="525"/>
        <end position="538"/>
    </location>
</feature>
<feature type="compositionally biased region" description="Basic and acidic residues" evidence="7">
    <location>
        <begin position="314"/>
        <end position="363"/>
    </location>
</feature>
<dbReference type="GeneID" id="115354658"/>
<feature type="region of interest" description="Disordered" evidence="7">
    <location>
        <begin position="452"/>
        <end position="555"/>
    </location>
</feature>
<evidence type="ECO:0000256" key="4">
    <source>
        <dbReference type="ARBA" id="ARBA00022833"/>
    </source>
</evidence>
<dbReference type="PANTHER" id="PTHR14649:SF1">
    <property type="entry name" value="ZINC FINGER C2HC DOMAIN-CONTAINING PROTEIN 1C"/>
    <property type="match status" value="1"/>
</dbReference>
<feature type="compositionally biased region" description="Basic and acidic residues" evidence="7">
    <location>
        <begin position="277"/>
        <end position="288"/>
    </location>
</feature>
<feature type="compositionally biased region" description="Polar residues" evidence="7">
    <location>
        <begin position="19"/>
        <end position="32"/>
    </location>
</feature>
<dbReference type="Ensembl" id="ENSMMDT00005023197.1">
    <property type="protein sequence ID" value="ENSMMDP00005022699.1"/>
    <property type="gene ID" value="ENSMMDG00005011011.1"/>
</dbReference>
<dbReference type="PANTHER" id="PTHR14649">
    <property type="entry name" value="ZINC FINGER C2HC DOMAIN-CONTAINING PROTEIN 1C"/>
    <property type="match status" value="1"/>
</dbReference>